<dbReference type="InterPro" id="IPR017907">
    <property type="entry name" value="Znf_RING_CS"/>
</dbReference>
<dbReference type="InterPro" id="IPR013083">
    <property type="entry name" value="Znf_RING/FYVE/PHD"/>
</dbReference>
<dbReference type="PROSITE" id="PS00518">
    <property type="entry name" value="ZF_RING_1"/>
    <property type="match status" value="1"/>
</dbReference>
<evidence type="ECO:0000313" key="7">
    <source>
        <dbReference type="EMBL" id="EER09091.1"/>
    </source>
</evidence>
<keyword evidence="3" id="KW-0862">Zinc</keyword>
<dbReference type="Pfam" id="PF13445">
    <property type="entry name" value="zf-RING_UBOX"/>
    <property type="match status" value="1"/>
</dbReference>
<dbReference type="GO" id="GO:0061630">
    <property type="term" value="F:ubiquitin protein ligase activity"/>
    <property type="evidence" value="ECO:0007669"/>
    <property type="project" value="TreeGrafter"/>
</dbReference>
<feature type="region of interest" description="Disordered" evidence="5">
    <location>
        <begin position="403"/>
        <end position="459"/>
    </location>
</feature>
<dbReference type="AlphaFoldDB" id="C5L2J7"/>
<accession>C5L2J7</accession>
<feature type="compositionally biased region" description="Basic and acidic residues" evidence="5">
    <location>
        <begin position="278"/>
        <end position="289"/>
    </location>
</feature>
<sequence>MVDSDPEGCTICFDAYDGGVHTPMVLGRCGHTYCRSCVTSIMRRAGGNCIRCPECQRESDEACVVPNRVLLRQMSTSRESPAVRFSPIEEDCSNDAALAAVLQMEEESLSGNWTPPSSAEVVEAIPNRYPMPSSSGVIDGPFGQSSFYSAPCPPRTTVEPEAEEAVGSIESISEASITRMPLERPTTAKVVAAPTGPLGDADWGVGSRWGEDRRIEIASPREEEESPNVVWNDWWNDITNNGCNWIWEARREGKIPLNIGGSAASSADAARPEHARAAECWRPLRDDNSRNLPRSTPAESRDPPVAPIPPRPSQIPMPAFADVTHERPNSECAGSLPPLPQVIPPAMSVLPGAMQPMESTSSIVPPRPQFSPPLARIGAGHVDQGGARAPRRVYPACRGGKLAAMAGRGNSSSSHADASRGNSSNDDEGVGQTEMSGSMNRPAERGKLPPRPRKPPARS</sequence>
<organism evidence="8">
    <name type="scientific">Perkinsus marinus (strain ATCC 50983 / TXsc)</name>
    <dbReference type="NCBI Taxonomy" id="423536"/>
    <lineage>
        <taxon>Eukaryota</taxon>
        <taxon>Sar</taxon>
        <taxon>Alveolata</taxon>
        <taxon>Perkinsozoa</taxon>
        <taxon>Perkinsea</taxon>
        <taxon>Perkinsida</taxon>
        <taxon>Perkinsidae</taxon>
        <taxon>Perkinsus</taxon>
    </lineage>
</organism>
<feature type="compositionally biased region" description="Pro residues" evidence="5">
    <location>
        <begin position="304"/>
        <end position="315"/>
    </location>
</feature>
<name>C5L2J7_PERM5</name>
<evidence type="ECO:0000256" key="5">
    <source>
        <dbReference type="SAM" id="MobiDB-lite"/>
    </source>
</evidence>
<dbReference type="EMBL" id="GG678592">
    <property type="protein sequence ID" value="EER09091.1"/>
    <property type="molecule type" value="Genomic_DNA"/>
</dbReference>
<feature type="compositionally biased region" description="Polar residues" evidence="5">
    <location>
        <begin position="409"/>
        <end position="424"/>
    </location>
</feature>
<feature type="region of interest" description="Disordered" evidence="5">
    <location>
        <begin position="278"/>
        <end position="318"/>
    </location>
</feature>
<feature type="compositionally biased region" description="Basic residues" evidence="5">
    <location>
        <begin position="448"/>
        <end position="459"/>
    </location>
</feature>
<reference evidence="7 8" key="1">
    <citation type="submission" date="2008-07" db="EMBL/GenBank/DDBJ databases">
        <authorList>
            <person name="El-Sayed N."/>
            <person name="Caler E."/>
            <person name="Inman J."/>
            <person name="Amedeo P."/>
            <person name="Hass B."/>
            <person name="Wortman J."/>
        </authorList>
    </citation>
    <scope>NUCLEOTIDE SEQUENCE [LARGE SCALE GENOMIC DNA]</scope>
    <source>
        <strain evidence="8">ATCC 50983 / TXsc</strain>
    </source>
</reference>
<dbReference type="PANTHER" id="PTHR22791">
    <property type="entry name" value="RING-TYPE DOMAIN-CONTAINING PROTEIN"/>
    <property type="match status" value="1"/>
</dbReference>
<dbReference type="InParanoid" id="C5L2J7"/>
<dbReference type="GO" id="GO:0016567">
    <property type="term" value="P:protein ubiquitination"/>
    <property type="evidence" value="ECO:0007669"/>
    <property type="project" value="TreeGrafter"/>
</dbReference>
<evidence type="ECO:0000256" key="4">
    <source>
        <dbReference type="PROSITE-ProRule" id="PRU00175"/>
    </source>
</evidence>
<proteinExistence type="predicted"/>
<keyword evidence="1" id="KW-0479">Metal-binding</keyword>
<feature type="domain" description="RING-type" evidence="6">
    <location>
        <begin position="9"/>
        <end position="56"/>
    </location>
</feature>
<evidence type="ECO:0000256" key="3">
    <source>
        <dbReference type="ARBA" id="ARBA00022833"/>
    </source>
</evidence>
<dbReference type="Proteomes" id="UP000007800">
    <property type="component" value="Unassembled WGS sequence"/>
</dbReference>
<dbReference type="SMART" id="SM00184">
    <property type="entry name" value="RING"/>
    <property type="match status" value="1"/>
</dbReference>
<dbReference type="InterPro" id="IPR001841">
    <property type="entry name" value="Znf_RING"/>
</dbReference>
<evidence type="ECO:0000256" key="1">
    <source>
        <dbReference type="ARBA" id="ARBA00022723"/>
    </source>
</evidence>
<dbReference type="RefSeq" id="XP_002777275.1">
    <property type="nucleotide sequence ID" value="XM_002777229.1"/>
</dbReference>
<evidence type="ECO:0000313" key="8">
    <source>
        <dbReference type="Proteomes" id="UP000007800"/>
    </source>
</evidence>
<evidence type="ECO:0000259" key="6">
    <source>
        <dbReference type="PROSITE" id="PS50089"/>
    </source>
</evidence>
<dbReference type="SUPFAM" id="SSF57850">
    <property type="entry name" value="RING/U-box"/>
    <property type="match status" value="1"/>
</dbReference>
<dbReference type="GO" id="GO:0008270">
    <property type="term" value="F:zinc ion binding"/>
    <property type="evidence" value="ECO:0007669"/>
    <property type="project" value="UniProtKB-KW"/>
</dbReference>
<keyword evidence="2 4" id="KW-0863">Zinc-finger</keyword>
<dbReference type="Gene3D" id="3.30.40.10">
    <property type="entry name" value="Zinc/RING finger domain, C3HC4 (zinc finger)"/>
    <property type="match status" value="1"/>
</dbReference>
<dbReference type="OMA" id="ERPNSEC"/>
<dbReference type="InterPro" id="IPR027370">
    <property type="entry name" value="Znf-RING_euk"/>
</dbReference>
<dbReference type="PROSITE" id="PS50089">
    <property type="entry name" value="ZF_RING_2"/>
    <property type="match status" value="1"/>
</dbReference>
<dbReference type="InterPro" id="IPR051435">
    <property type="entry name" value="RING_finger_E3_ubiq-ligases"/>
</dbReference>
<dbReference type="OrthoDB" id="448632at2759"/>
<evidence type="ECO:0000256" key="2">
    <source>
        <dbReference type="ARBA" id="ARBA00022771"/>
    </source>
</evidence>
<gene>
    <name evidence="7" type="ORF">Pmar_PMAR021741</name>
</gene>
<protein>
    <recommendedName>
        <fullName evidence="6">RING-type domain-containing protein</fullName>
    </recommendedName>
</protein>
<dbReference type="GeneID" id="9065177"/>
<keyword evidence="8" id="KW-1185">Reference proteome</keyword>
<dbReference type="PANTHER" id="PTHR22791:SF6">
    <property type="entry name" value="RING-TYPE DOMAIN-CONTAINING PROTEIN"/>
    <property type="match status" value="1"/>
</dbReference>